<dbReference type="AlphaFoldDB" id="A0A5C3LIB5"/>
<dbReference type="STRING" id="68775.A0A5C3LIB5"/>
<sequence>MSYEAMQGKDVRRKIPPVCQQVKGAIDADISIKLIILCSPGNANGIHTPLPSACAFLNLRDKGFSNVVIVNQAYIDLSGPNTGVFSPARYCMNICIMNIRQELSGWLLYVYKYLSRQNGILVYFCGHLWYLHITLGMEEGKEAIVQHLDKALRVL</sequence>
<protein>
    <submittedName>
        <fullName evidence="1">Uncharacterized protein</fullName>
    </submittedName>
</protein>
<accession>A0A5C3LIB5</accession>
<dbReference type="OrthoDB" id="2015537at2759"/>
<proteinExistence type="predicted"/>
<organism evidence="1 2">
    <name type="scientific">Crucibulum laeve</name>
    <dbReference type="NCBI Taxonomy" id="68775"/>
    <lineage>
        <taxon>Eukaryota</taxon>
        <taxon>Fungi</taxon>
        <taxon>Dikarya</taxon>
        <taxon>Basidiomycota</taxon>
        <taxon>Agaricomycotina</taxon>
        <taxon>Agaricomycetes</taxon>
        <taxon>Agaricomycetidae</taxon>
        <taxon>Agaricales</taxon>
        <taxon>Agaricineae</taxon>
        <taxon>Nidulariaceae</taxon>
        <taxon>Crucibulum</taxon>
    </lineage>
</organism>
<name>A0A5C3LIB5_9AGAR</name>
<evidence type="ECO:0000313" key="2">
    <source>
        <dbReference type="Proteomes" id="UP000308652"/>
    </source>
</evidence>
<keyword evidence="2" id="KW-1185">Reference proteome</keyword>
<reference evidence="1 2" key="1">
    <citation type="journal article" date="2019" name="Nat. Ecol. Evol.">
        <title>Megaphylogeny resolves global patterns of mushroom evolution.</title>
        <authorList>
            <person name="Varga T."/>
            <person name="Krizsan K."/>
            <person name="Foldi C."/>
            <person name="Dima B."/>
            <person name="Sanchez-Garcia M."/>
            <person name="Sanchez-Ramirez S."/>
            <person name="Szollosi G.J."/>
            <person name="Szarkandi J.G."/>
            <person name="Papp V."/>
            <person name="Albert L."/>
            <person name="Andreopoulos W."/>
            <person name="Angelini C."/>
            <person name="Antonin V."/>
            <person name="Barry K.W."/>
            <person name="Bougher N.L."/>
            <person name="Buchanan P."/>
            <person name="Buyck B."/>
            <person name="Bense V."/>
            <person name="Catcheside P."/>
            <person name="Chovatia M."/>
            <person name="Cooper J."/>
            <person name="Damon W."/>
            <person name="Desjardin D."/>
            <person name="Finy P."/>
            <person name="Geml J."/>
            <person name="Haridas S."/>
            <person name="Hughes K."/>
            <person name="Justo A."/>
            <person name="Karasinski D."/>
            <person name="Kautmanova I."/>
            <person name="Kiss B."/>
            <person name="Kocsube S."/>
            <person name="Kotiranta H."/>
            <person name="LaButti K.M."/>
            <person name="Lechner B.E."/>
            <person name="Liimatainen K."/>
            <person name="Lipzen A."/>
            <person name="Lukacs Z."/>
            <person name="Mihaltcheva S."/>
            <person name="Morgado L.N."/>
            <person name="Niskanen T."/>
            <person name="Noordeloos M.E."/>
            <person name="Ohm R.A."/>
            <person name="Ortiz-Santana B."/>
            <person name="Ovrebo C."/>
            <person name="Racz N."/>
            <person name="Riley R."/>
            <person name="Savchenko A."/>
            <person name="Shiryaev A."/>
            <person name="Soop K."/>
            <person name="Spirin V."/>
            <person name="Szebenyi C."/>
            <person name="Tomsovsky M."/>
            <person name="Tulloss R.E."/>
            <person name="Uehling J."/>
            <person name="Grigoriev I.V."/>
            <person name="Vagvolgyi C."/>
            <person name="Papp T."/>
            <person name="Martin F.M."/>
            <person name="Miettinen O."/>
            <person name="Hibbett D.S."/>
            <person name="Nagy L.G."/>
        </authorList>
    </citation>
    <scope>NUCLEOTIDE SEQUENCE [LARGE SCALE GENOMIC DNA]</scope>
    <source>
        <strain evidence="1 2">CBS 166.37</strain>
    </source>
</reference>
<evidence type="ECO:0000313" key="1">
    <source>
        <dbReference type="EMBL" id="TFK32834.1"/>
    </source>
</evidence>
<dbReference type="Proteomes" id="UP000308652">
    <property type="component" value="Unassembled WGS sequence"/>
</dbReference>
<gene>
    <name evidence="1" type="ORF">BDQ12DRAFT_670760</name>
</gene>
<dbReference type="EMBL" id="ML213662">
    <property type="protein sequence ID" value="TFK32834.1"/>
    <property type="molecule type" value="Genomic_DNA"/>
</dbReference>